<dbReference type="EMBL" id="GBRH01189665">
    <property type="protein sequence ID" value="JAE08231.1"/>
    <property type="molecule type" value="Transcribed_RNA"/>
</dbReference>
<proteinExistence type="predicted"/>
<reference evidence="1" key="2">
    <citation type="journal article" date="2015" name="Data Brief">
        <title>Shoot transcriptome of the giant reed, Arundo donax.</title>
        <authorList>
            <person name="Barrero R.A."/>
            <person name="Guerrero F.D."/>
            <person name="Moolhuijzen P."/>
            <person name="Goolsby J.A."/>
            <person name="Tidwell J."/>
            <person name="Bellgard S.E."/>
            <person name="Bellgard M.I."/>
        </authorList>
    </citation>
    <scope>NUCLEOTIDE SEQUENCE</scope>
    <source>
        <tissue evidence="1">Shoot tissue taken approximately 20 cm above the soil surface</tissue>
    </source>
</reference>
<name>A0A0A9FDM7_ARUDO</name>
<organism evidence="1">
    <name type="scientific">Arundo donax</name>
    <name type="common">Giant reed</name>
    <name type="synonym">Donax arundinaceus</name>
    <dbReference type="NCBI Taxonomy" id="35708"/>
    <lineage>
        <taxon>Eukaryota</taxon>
        <taxon>Viridiplantae</taxon>
        <taxon>Streptophyta</taxon>
        <taxon>Embryophyta</taxon>
        <taxon>Tracheophyta</taxon>
        <taxon>Spermatophyta</taxon>
        <taxon>Magnoliopsida</taxon>
        <taxon>Liliopsida</taxon>
        <taxon>Poales</taxon>
        <taxon>Poaceae</taxon>
        <taxon>PACMAD clade</taxon>
        <taxon>Arundinoideae</taxon>
        <taxon>Arundineae</taxon>
        <taxon>Arundo</taxon>
    </lineage>
</organism>
<evidence type="ECO:0000313" key="1">
    <source>
        <dbReference type="EMBL" id="JAE08231.1"/>
    </source>
</evidence>
<reference evidence="1" key="1">
    <citation type="submission" date="2014-09" db="EMBL/GenBank/DDBJ databases">
        <authorList>
            <person name="Magalhaes I.L.F."/>
            <person name="Oliveira U."/>
            <person name="Santos F.R."/>
            <person name="Vidigal T.H.D.A."/>
            <person name="Brescovit A.D."/>
            <person name="Santos A.J."/>
        </authorList>
    </citation>
    <scope>NUCLEOTIDE SEQUENCE</scope>
    <source>
        <tissue evidence="1">Shoot tissue taken approximately 20 cm above the soil surface</tissue>
    </source>
</reference>
<protein>
    <submittedName>
        <fullName evidence="1">Uncharacterized protein</fullName>
    </submittedName>
</protein>
<accession>A0A0A9FDM7</accession>
<dbReference type="AlphaFoldDB" id="A0A0A9FDM7"/>
<sequence>MPLLITSLSLERNNLSRLHSMFTHSIMSDISVLQLMLTDFCHCIWHSTCKVPV</sequence>